<organism evidence="2">
    <name type="scientific">uncultured Thiotrichaceae bacterium</name>
    <dbReference type="NCBI Taxonomy" id="298394"/>
    <lineage>
        <taxon>Bacteria</taxon>
        <taxon>Pseudomonadati</taxon>
        <taxon>Pseudomonadota</taxon>
        <taxon>Gammaproteobacteria</taxon>
        <taxon>Thiotrichales</taxon>
        <taxon>Thiotrichaceae</taxon>
        <taxon>environmental samples</taxon>
    </lineage>
</organism>
<reference evidence="2" key="1">
    <citation type="submission" date="2020-01" db="EMBL/GenBank/DDBJ databases">
        <authorList>
            <person name="Meier V. D."/>
            <person name="Meier V D."/>
        </authorList>
    </citation>
    <scope>NUCLEOTIDE SEQUENCE</scope>
    <source>
        <strain evidence="2">HLG_WM_MAG_07</strain>
    </source>
</reference>
<gene>
    <name evidence="2" type="ORF">HELGO_WM24750</name>
</gene>
<proteinExistence type="predicted"/>
<keyword evidence="1" id="KW-1133">Transmembrane helix</keyword>
<dbReference type="AlphaFoldDB" id="A0A6S6UEW3"/>
<accession>A0A6S6UEW3</accession>
<name>A0A6S6UEW3_9GAMM</name>
<evidence type="ECO:0000313" key="2">
    <source>
        <dbReference type="EMBL" id="CAA6826748.1"/>
    </source>
</evidence>
<sequence>MFVCIDSQFIKKHKKKKLLTAEEVREKPPFLLTFCSLFIHVAILGNLSIIFVSAYFINRKASRKSVRLCEKIRVSIHPYPSEGEEMESKDYCPDCKTFNIKRVHRGFIKKKILMMDPTYLCNKCGSKFTIEKMDKNPTRIMPELLQ</sequence>
<protein>
    <submittedName>
        <fullName evidence="2">Uncharacterized protein</fullName>
    </submittedName>
</protein>
<keyword evidence="1" id="KW-0812">Transmembrane</keyword>
<dbReference type="EMBL" id="CACVAY010000136">
    <property type="protein sequence ID" value="CAA6826748.1"/>
    <property type="molecule type" value="Genomic_DNA"/>
</dbReference>
<feature type="transmembrane region" description="Helical" evidence="1">
    <location>
        <begin position="30"/>
        <end position="57"/>
    </location>
</feature>
<evidence type="ECO:0000256" key="1">
    <source>
        <dbReference type="SAM" id="Phobius"/>
    </source>
</evidence>
<keyword evidence="1" id="KW-0472">Membrane</keyword>